<reference evidence="16" key="1">
    <citation type="journal article" date="2013" name="Nat. Genet.">
        <title>The draft genomes of soft-shell turtle and green sea turtle yield insights into the development and evolution of the turtle-specific body plan.</title>
        <authorList>
            <person name="Wang Z."/>
            <person name="Pascual-Anaya J."/>
            <person name="Zadissa A."/>
            <person name="Li W."/>
            <person name="Niimura Y."/>
            <person name="Huang Z."/>
            <person name="Li C."/>
            <person name="White S."/>
            <person name="Xiong Z."/>
            <person name="Fang D."/>
            <person name="Wang B."/>
            <person name="Ming Y."/>
            <person name="Chen Y."/>
            <person name="Zheng Y."/>
            <person name="Kuraku S."/>
            <person name="Pignatelli M."/>
            <person name="Herrero J."/>
            <person name="Beal K."/>
            <person name="Nozawa M."/>
            <person name="Li Q."/>
            <person name="Wang J."/>
            <person name="Zhang H."/>
            <person name="Yu L."/>
            <person name="Shigenobu S."/>
            <person name="Wang J."/>
            <person name="Liu J."/>
            <person name="Flicek P."/>
            <person name="Searle S."/>
            <person name="Wang J."/>
            <person name="Kuratani S."/>
            <person name="Yin Y."/>
            <person name="Aken B."/>
            <person name="Zhang G."/>
            <person name="Irie N."/>
        </authorList>
    </citation>
    <scope>NUCLEOTIDE SEQUENCE [LARGE SCALE GENOMIC DNA]</scope>
</reference>
<feature type="compositionally biased region" description="Basic and acidic residues" evidence="13">
    <location>
        <begin position="437"/>
        <end position="455"/>
    </location>
</feature>
<organism evidence="15 16">
    <name type="scientific">Chelonia mydas</name>
    <name type="common">Green sea-turtle</name>
    <name type="synonym">Chelonia agassizi</name>
    <dbReference type="NCBI Taxonomy" id="8469"/>
    <lineage>
        <taxon>Eukaryota</taxon>
        <taxon>Metazoa</taxon>
        <taxon>Chordata</taxon>
        <taxon>Craniata</taxon>
        <taxon>Vertebrata</taxon>
        <taxon>Euteleostomi</taxon>
        <taxon>Archelosauria</taxon>
        <taxon>Testudinata</taxon>
        <taxon>Testudines</taxon>
        <taxon>Cryptodira</taxon>
        <taxon>Durocryptodira</taxon>
        <taxon>Americhelydia</taxon>
        <taxon>Chelonioidea</taxon>
        <taxon>Cheloniidae</taxon>
        <taxon>Chelonia</taxon>
    </lineage>
</organism>
<evidence type="ECO:0000256" key="13">
    <source>
        <dbReference type="SAM" id="MobiDB-lite"/>
    </source>
</evidence>
<feature type="compositionally biased region" description="Polar residues" evidence="13">
    <location>
        <begin position="503"/>
        <end position="512"/>
    </location>
</feature>
<feature type="region of interest" description="Disordered" evidence="13">
    <location>
        <begin position="1"/>
        <end position="61"/>
    </location>
</feature>
<dbReference type="Proteomes" id="UP000031443">
    <property type="component" value="Unassembled WGS sequence"/>
</dbReference>
<feature type="compositionally biased region" description="Basic and acidic residues" evidence="13">
    <location>
        <begin position="474"/>
        <end position="492"/>
    </location>
</feature>
<feature type="domain" description="MYND-type" evidence="14">
    <location>
        <begin position="388"/>
        <end position="425"/>
    </location>
</feature>
<dbReference type="Pfam" id="PF01753">
    <property type="entry name" value="zf-MYND"/>
    <property type="match status" value="1"/>
</dbReference>
<evidence type="ECO:0000256" key="8">
    <source>
        <dbReference type="ARBA" id="ARBA00023273"/>
    </source>
</evidence>
<dbReference type="InterPro" id="IPR002893">
    <property type="entry name" value="Znf_MYND"/>
</dbReference>
<accession>M7APU1</accession>
<dbReference type="PROSITE" id="PS01360">
    <property type="entry name" value="ZF_MYND_1"/>
    <property type="match status" value="1"/>
</dbReference>
<evidence type="ECO:0000256" key="7">
    <source>
        <dbReference type="ARBA" id="ARBA00023069"/>
    </source>
</evidence>
<dbReference type="PROSITE" id="PS50865">
    <property type="entry name" value="ZF_MYND_2"/>
    <property type="match status" value="1"/>
</dbReference>
<evidence type="ECO:0000313" key="15">
    <source>
        <dbReference type="EMBL" id="EMP26609.1"/>
    </source>
</evidence>
<keyword evidence="16" id="KW-1185">Reference proteome</keyword>
<dbReference type="SMART" id="SM00248">
    <property type="entry name" value="ANK"/>
    <property type="match status" value="3"/>
</dbReference>
<dbReference type="AlphaFoldDB" id="M7APU1"/>
<keyword evidence="8" id="KW-0966">Cell projection</keyword>
<dbReference type="EMBL" id="KB577554">
    <property type="protein sequence ID" value="EMP26609.1"/>
    <property type="molecule type" value="Genomic_DNA"/>
</dbReference>
<evidence type="ECO:0000313" key="16">
    <source>
        <dbReference type="Proteomes" id="UP000031443"/>
    </source>
</evidence>
<keyword evidence="2" id="KW-0479">Metal-binding</keyword>
<evidence type="ECO:0000256" key="12">
    <source>
        <dbReference type="PROSITE-ProRule" id="PRU00134"/>
    </source>
</evidence>
<feature type="compositionally biased region" description="Acidic residues" evidence="13">
    <location>
        <begin position="35"/>
        <end position="49"/>
    </location>
</feature>
<dbReference type="PROSITE" id="PS50297">
    <property type="entry name" value="ANK_REP_REGION"/>
    <property type="match status" value="2"/>
</dbReference>
<dbReference type="FunFam" id="1.25.40.20:FF:000182">
    <property type="entry name" value="Ankyrin repeat and MYND domain containing 2a"/>
    <property type="match status" value="1"/>
</dbReference>
<evidence type="ECO:0000256" key="2">
    <source>
        <dbReference type="ARBA" id="ARBA00022723"/>
    </source>
</evidence>
<evidence type="ECO:0000256" key="9">
    <source>
        <dbReference type="ARBA" id="ARBA00057691"/>
    </source>
</evidence>
<evidence type="ECO:0000256" key="1">
    <source>
        <dbReference type="ARBA" id="ARBA00004138"/>
    </source>
</evidence>
<dbReference type="InterPro" id="IPR036770">
    <property type="entry name" value="Ankyrin_rpt-contain_sf"/>
</dbReference>
<evidence type="ECO:0000256" key="4">
    <source>
        <dbReference type="ARBA" id="ARBA00022771"/>
    </source>
</evidence>
<comment type="subcellular location">
    <subcellularLocation>
        <location evidence="1">Cell projection</location>
        <location evidence="1">Cilium</location>
    </subcellularLocation>
</comment>
<feature type="repeat" description="ANK" evidence="11">
    <location>
        <begin position="113"/>
        <end position="145"/>
    </location>
</feature>
<dbReference type="SUPFAM" id="SSF144232">
    <property type="entry name" value="HIT/MYND zinc finger-like"/>
    <property type="match status" value="1"/>
</dbReference>
<keyword evidence="7" id="KW-0969">Cilium</keyword>
<dbReference type="Gene3D" id="1.25.40.20">
    <property type="entry name" value="Ankyrin repeat-containing domain"/>
    <property type="match status" value="1"/>
</dbReference>
<dbReference type="Gene3D" id="6.10.140.2220">
    <property type="match status" value="1"/>
</dbReference>
<evidence type="ECO:0000256" key="10">
    <source>
        <dbReference type="ARBA" id="ARBA00074097"/>
    </source>
</evidence>
<dbReference type="FunFam" id="6.10.140.2220:FF:000010">
    <property type="entry name" value="Ankyrin repeat and MYND domain-containing protein 2"/>
    <property type="match status" value="1"/>
</dbReference>
<comment type="function">
    <text evidence="9">May be involved in the trafficking of signaling proteins to the cilia.</text>
</comment>
<dbReference type="InterPro" id="IPR002110">
    <property type="entry name" value="Ankyrin_rpt"/>
</dbReference>
<dbReference type="STRING" id="8469.M7APU1"/>
<feature type="region of interest" description="Disordered" evidence="13">
    <location>
        <begin position="73"/>
        <end position="98"/>
    </location>
</feature>
<keyword evidence="4 12" id="KW-0863">Zinc-finger</keyword>
<dbReference type="PANTHER" id="PTHR24150:SF8">
    <property type="entry name" value="ANKYRIN REPEAT AND MYND DOMAIN-CONTAINING PROTEIN 2"/>
    <property type="match status" value="1"/>
</dbReference>
<evidence type="ECO:0000256" key="5">
    <source>
        <dbReference type="ARBA" id="ARBA00022833"/>
    </source>
</evidence>
<keyword evidence="6 11" id="KW-0040">ANK repeat</keyword>
<evidence type="ECO:0000256" key="6">
    <source>
        <dbReference type="ARBA" id="ARBA00023043"/>
    </source>
</evidence>
<name>M7APU1_CHEMY</name>
<sequence length="547" mass="60938">MSSLWLLSRAMSRGDPTTTPPLSVDTCKEGVSCNTEEDFVDEEEEEEEKENAQQASSESILPGSQDLFITLEPIPSQGRIPNPKGREGTSGNTEEAGRLLGSKNVRVNCLDEHGMTPLMHAAYKGKVDMCRLLLRHGADVNCNEHEHGYTALMFAGLSGSKEITWMMLEAGAETDVVNSVGRTAAQMAAFVGQHDCVTIINNFFPRERLDYYTKPQGLDKEPKLPVKFAGPLHKIITTTNLHPVKIVLLVKENPLLAEVEALLKCYRVLDLICEKCMKQRDMNEVLAIKMHYISCIFQKCINFLKEREDKLDGLIKSLLKGRDTDGFPVYQEKLIRECIRKFPYCEATLLQQLVRSIAPVEIGSDPTAFSVLTQAITGQVGFVDAEFCTTCGERGADKRCSVCKMVIYCDQNCQKIHWFTHKKVCKTLKEVHEKQELEAAKEKRRQEKKQERDEAQAADPSSTNEEQSDPHPGATKEVDLNHAVDRTEERVLNNEPAAPQPRPDNQSESETSLADIAVQKVQEAEEGSIESTGETVSLLSVPILGGT</sequence>
<protein>
    <recommendedName>
        <fullName evidence="10">Ankyrin repeat and MYND domain-containing protein 2</fullName>
    </recommendedName>
</protein>
<evidence type="ECO:0000256" key="11">
    <source>
        <dbReference type="PROSITE-ProRule" id="PRU00023"/>
    </source>
</evidence>
<evidence type="ECO:0000259" key="14">
    <source>
        <dbReference type="PROSITE" id="PS50865"/>
    </source>
</evidence>
<dbReference type="InterPro" id="IPR052452">
    <property type="entry name" value="Ankyrin-MYND_dom_contain_2"/>
</dbReference>
<dbReference type="SUPFAM" id="SSF48403">
    <property type="entry name" value="Ankyrin repeat"/>
    <property type="match status" value="1"/>
</dbReference>
<proteinExistence type="predicted"/>
<dbReference type="PROSITE" id="PS50088">
    <property type="entry name" value="ANK_REPEAT"/>
    <property type="match status" value="2"/>
</dbReference>
<dbReference type="GO" id="GO:0005929">
    <property type="term" value="C:cilium"/>
    <property type="evidence" value="ECO:0007669"/>
    <property type="project" value="UniProtKB-SubCell"/>
</dbReference>
<keyword evidence="3" id="KW-0677">Repeat</keyword>
<feature type="repeat" description="ANK" evidence="11">
    <location>
        <begin position="147"/>
        <end position="179"/>
    </location>
</feature>
<gene>
    <name evidence="15" type="ORF">UY3_16295</name>
</gene>
<dbReference type="Pfam" id="PF12796">
    <property type="entry name" value="Ank_2"/>
    <property type="match status" value="1"/>
</dbReference>
<feature type="region of interest" description="Disordered" evidence="13">
    <location>
        <begin position="437"/>
        <end position="514"/>
    </location>
</feature>
<evidence type="ECO:0000256" key="3">
    <source>
        <dbReference type="ARBA" id="ARBA00022737"/>
    </source>
</evidence>
<dbReference type="PANTHER" id="PTHR24150">
    <property type="entry name" value="ANKYRIN REPEAT AND MYND DOMAIN-CONTAINING PROTEIN 2"/>
    <property type="match status" value="1"/>
</dbReference>
<dbReference type="GO" id="GO:0008270">
    <property type="term" value="F:zinc ion binding"/>
    <property type="evidence" value="ECO:0007669"/>
    <property type="project" value="UniProtKB-KW"/>
</dbReference>
<keyword evidence="5" id="KW-0862">Zinc</keyword>
<dbReference type="eggNOG" id="KOG1710">
    <property type="taxonomic scope" value="Eukaryota"/>
</dbReference>